<reference evidence="4" key="1">
    <citation type="submission" date="2025-08" db="UniProtKB">
        <authorList>
            <consortium name="Ensembl"/>
        </authorList>
    </citation>
    <scope>IDENTIFICATION</scope>
</reference>
<dbReference type="Gene3D" id="3.40.50.300">
    <property type="entry name" value="P-loop containing nucleotide triphosphate hydrolases"/>
    <property type="match status" value="1"/>
</dbReference>
<dbReference type="SMART" id="SM00173">
    <property type="entry name" value="RAS"/>
    <property type="match status" value="1"/>
</dbReference>
<dbReference type="PANTHER" id="PTHR45819">
    <property type="entry name" value="CENTAURIN-GAMMA-1A"/>
    <property type="match status" value="1"/>
</dbReference>
<evidence type="ECO:0000313" key="4">
    <source>
        <dbReference type="Ensembl" id="ENSOABP00000037356.2"/>
    </source>
</evidence>
<dbReference type="GO" id="GO:0005525">
    <property type="term" value="F:GTP binding"/>
    <property type="evidence" value="ECO:0007669"/>
    <property type="project" value="InterPro"/>
</dbReference>
<organism evidence="4 5">
    <name type="scientific">Oreochromis aureus</name>
    <name type="common">Israeli tilapia</name>
    <name type="synonym">Chromis aureus</name>
    <dbReference type="NCBI Taxonomy" id="47969"/>
    <lineage>
        <taxon>Eukaryota</taxon>
        <taxon>Metazoa</taxon>
        <taxon>Chordata</taxon>
        <taxon>Craniata</taxon>
        <taxon>Vertebrata</taxon>
        <taxon>Euteleostomi</taxon>
        <taxon>Actinopterygii</taxon>
        <taxon>Neopterygii</taxon>
        <taxon>Teleostei</taxon>
        <taxon>Neoteleostei</taxon>
        <taxon>Acanthomorphata</taxon>
        <taxon>Ovalentaria</taxon>
        <taxon>Cichlomorphae</taxon>
        <taxon>Cichliformes</taxon>
        <taxon>Cichlidae</taxon>
        <taxon>African cichlids</taxon>
        <taxon>Pseudocrenilabrinae</taxon>
        <taxon>Oreochromini</taxon>
        <taxon>Oreochromis</taxon>
    </lineage>
</organism>
<dbReference type="PRINTS" id="PR00449">
    <property type="entry name" value="RASTRNSFRMNG"/>
</dbReference>
<dbReference type="InterPro" id="IPR001806">
    <property type="entry name" value="Small_GTPase"/>
</dbReference>
<sequence>MNFQANVPVSGISQQSQPAMPTPGTVPAPVPVPVPQSIPSQFGSGSSASSGAGQFGSGTVSGQAAQPGPAGSQFVLSNSAAIRAEIHRFESVHPNIYAIYDLIERIDDLALQNQIREHVISIEDSFVNSQEWTLSRSVPELKVGIVGNLSSGKSALVHRYLTGTYVQEESPEGGRFKKEIVVDGQSYLLLIRDEGGPPELQFAAWVDAVVFVFSLEDEISFQTVYNYFLRLSSYRNTAEVPMVLVGTQDAISAANPRVIDDSRARKLSNDLKRCTYYETCSTYGLNVERVFQDVAQKVVAMRKKQQLSIGPCKSLPNSPSHSSVPAASIPSVHINQICASVSNLSSTKRAFQLLPN</sequence>
<dbReference type="GO" id="GO:0003924">
    <property type="term" value="F:GTPase activity"/>
    <property type="evidence" value="ECO:0007669"/>
    <property type="project" value="InterPro"/>
</dbReference>
<accession>A0A668UG49</accession>
<dbReference type="CDD" id="cd04103">
    <property type="entry name" value="Centaurin_gamma"/>
    <property type="match status" value="1"/>
</dbReference>
<dbReference type="PANTHER" id="PTHR45819:SF2">
    <property type="entry name" value="ARF-GAP WITH GTPASE, ANK REPEAT AND PH DOMAIN-CONTAINING PROTEIN 3"/>
    <property type="match status" value="1"/>
</dbReference>
<name>A0A668UG49_OREAU</name>
<feature type="compositionally biased region" description="Low complexity" evidence="3">
    <location>
        <begin position="40"/>
        <end position="52"/>
    </location>
</feature>
<evidence type="ECO:0000313" key="5">
    <source>
        <dbReference type="Proteomes" id="UP000472276"/>
    </source>
</evidence>
<evidence type="ECO:0008006" key="6">
    <source>
        <dbReference type="Google" id="ProtNLM"/>
    </source>
</evidence>
<dbReference type="InterPro" id="IPR027417">
    <property type="entry name" value="P-loop_NTPase"/>
</dbReference>
<dbReference type="Pfam" id="PF00071">
    <property type="entry name" value="Ras"/>
    <property type="match status" value="1"/>
</dbReference>
<reference evidence="4" key="2">
    <citation type="submission" date="2025-09" db="UniProtKB">
        <authorList>
            <consortium name="Ensembl"/>
        </authorList>
    </citation>
    <scope>IDENTIFICATION</scope>
</reference>
<keyword evidence="2" id="KW-0863">Zinc-finger</keyword>
<keyword evidence="1" id="KW-0547">Nucleotide-binding</keyword>
<protein>
    <recommendedName>
        <fullName evidence="6">ArfGAP with GTPase domain, ankyrin repeat and PH domain 3</fullName>
    </recommendedName>
</protein>
<gene>
    <name evidence="4" type="primary">AGAP3</name>
</gene>
<dbReference type="SUPFAM" id="SSF52540">
    <property type="entry name" value="P-loop containing nucleoside triphosphate hydrolases"/>
    <property type="match status" value="1"/>
</dbReference>
<proteinExistence type="predicted"/>
<keyword evidence="2" id="KW-0479">Metal-binding</keyword>
<dbReference type="SMART" id="SM00175">
    <property type="entry name" value="RAB"/>
    <property type="match status" value="1"/>
</dbReference>
<feature type="region of interest" description="Disordered" evidence="3">
    <location>
        <begin position="1"/>
        <end position="69"/>
    </location>
</feature>
<dbReference type="GO" id="GO:0005096">
    <property type="term" value="F:GTPase activator activity"/>
    <property type="evidence" value="ECO:0007669"/>
    <property type="project" value="TreeGrafter"/>
</dbReference>
<keyword evidence="5" id="KW-1185">Reference proteome</keyword>
<dbReference type="InterPro" id="IPR051282">
    <property type="entry name" value="Arf-GAP_GTPase_ANK_PH"/>
</dbReference>
<feature type="compositionally biased region" description="Pro residues" evidence="3">
    <location>
        <begin position="20"/>
        <end position="36"/>
    </location>
</feature>
<dbReference type="GO" id="GO:0005634">
    <property type="term" value="C:nucleus"/>
    <property type="evidence" value="ECO:0007669"/>
    <property type="project" value="TreeGrafter"/>
</dbReference>
<dbReference type="FunFam" id="3.40.50.300:FF:000178">
    <property type="entry name" value="Arf-GAP with GTPase, ANK repeat and PH domain-containing protein 1"/>
    <property type="match status" value="1"/>
</dbReference>
<evidence type="ECO:0000256" key="3">
    <source>
        <dbReference type="SAM" id="MobiDB-lite"/>
    </source>
</evidence>
<evidence type="ECO:0000256" key="1">
    <source>
        <dbReference type="ARBA" id="ARBA00022741"/>
    </source>
</evidence>
<dbReference type="PROSITE" id="PS51419">
    <property type="entry name" value="RAB"/>
    <property type="match status" value="1"/>
</dbReference>
<dbReference type="GO" id="GO:0008270">
    <property type="term" value="F:zinc ion binding"/>
    <property type="evidence" value="ECO:0007669"/>
    <property type="project" value="UniProtKB-KW"/>
</dbReference>
<keyword evidence="2" id="KW-0862">Zinc</keyword>
<dbReference type="Ensembl" id="ENSOABT00000038381.2">
    <property type="protein sequence ID" value="ENSOABP00000037356.2"/>
    <property type="gene ID" value="ENSOABG00000016906.2"/>
</dbReference>
<dbReference type="PROSITE" id="PS51421">
    <property type="entry name" value="RAS"/>
    <property type="match status" value="1"/>
</dbReference>
<dbReference type="AlphaFoldDB" id="A0A668UG49"/>
<evidence type="ECO:0000256" key="2">
    <source>
        <dbReference type="ARBA" id="ARBA00022771"/>
    </source>
</evidence>
<dbReference type="Proteomes" id="UP000472276">
    <property type="component" value="Unassembled WGS sequence"/>
</dbReference>
<feature type="compositionally biased region" description="Polar residues" evidence="3">
    <location>
        <begin position="1"/>
        <end position="17"/>
    </location>
</feature>